<evidence type="ECO:0000313" key="2">
    <source>
        <dbReference type="EMBL" id="KAK3340454.1"/>
    </source>
</evidence>
<dbReference type="RefSeq" id="XP_062679396.1">
    <property type="nucleotide sequence ID" value="XM_062825683.1"/>
</dbReference>
<reference evidence="2" key="1">
    <citation type="journal article" date="2023" name="Mol. Phylogenet. Evol.">
        <title>Genome-scale phylogeny and comparative genomics of the fungal order Sordariales.</title>
        <authorList>
            <person name="Hensen N."/>
            <person name="Bonometti L."/>
            <person name="Westerberg I."/>
            <person name="Brannstrom I.O."/>
            <person name="Guillou S."/>
            <person name="Cros-Aarteil S."/>
            <person name="Calhoun S."/>
            <person name="Haridas S."/>
            <person name="Kuo A."/>
            <person name="Mondo S."/>
            <person name="Pangilinan J."/>
            <person name="Riley R."/>
            <person name="LaButti K."/>
            <person name="Andreopoulos B."/>
            <person name="Lipzen A."/>
            <person name="Chen C."/>
            <person name="Yan M."/>
            <person name="Daum C."/>
            <person name="Ng V."/>
            <person name="Clum A."/>
            <person name="Steindorff A."/>
            <person name="Ohm R.A."/>
            <person name="Martin F."/>
            <person name="Silar P."/>
            <person name="Natvig D.O."/>
            <person name="Lalanne C."/>
            <person name="Gautier V."/>
            <person name="Ament-Velasquez S.L."/>
            <person name="Kruys A."/>
            <person name="Hutchinson M.I."/>
            <person name="Powell A.J."/>
            <person name="Barry K."/>
            <person name="Miller A.N."/>
            <person name="Grigoriev I.V."/>
            <person name="Debuchy R."/>
            <person name="Gladieux P."/>
            <person name="Hiltunen Thoren M."/>
            <person name="Johannesson H."/>
        </authorList>
    </citation>
    <scope>NUCLEOTIDE SEQUENCE</scope>
    <source>
        <strain evidence="2">CBS 560.94</strain>
    </source>
</reference>
<evidence type="ECO:0000256" key="1">
    <source>
        <dbReference type="SAM" id="Phobius"/>
    </source>
</evidence>
<dbReference type="Proteomes" id="UP001278500">
    <property type="component" value="Unassembled WGS sequence"/>
</dbReference>
<keyword evidence="1" id="KW-1133">Transmembrane helix</keyword>
<comment type="caution">
    <text evidence="2">The sequence shown here is derived from an EMBL/GenBank/DDBJ whole genome shotgun (WGS) entry which is preliminary data.</text>
</comment>
<dbReference type="PROSITE" id="PS51257">
    <property type="entry name" value="PROKAR_LIPOPROTEIN"/>
    <property type="match status" value="1"/>
</dbReference>
<keyword evidence="3" id="KW-1185">Reference proteome</keyword>
<gene>
    <name evidence="2" type="ORF">B0H65DRAFT_444460</name>
</gene>
<dbReference type="EMBL" id="JAUEPP010000006">
    <property type="protein sequence ID" value="KAK3340454.1"/>
    <property type="molecule type" value="Genomic_DNA"/>
</dbReference>
<reference evidence="2" key="2">
    <citation type="submission" date="2023-06" db="EMBL/GenBank/DDBJ databases">
        <authorList>
            <consortium name="Lawrence Berkeley National Laboratory"/>
            <person name="Haridas S."/>
            <person name="Hensen N."/>
            <person name="Bonometti L."/>
            <person name="Westerberg I."/>
            <person name="Brannstrom I.O."/>
            <person name="Guillou S."/>
            <person name="Cros-Aarteil S."/>
            <person name="Calhoun S."/>
            <person name="Kuo A."/>
            <person name="Mondo S."/>
            <person name="Pangilinan J."/>
            <person name="Riley R."/>
            <person name="Labutti K."/>
            <person name="Andreopoulos B."/>
            <person name="Lipzen A."/>
            <person name="Chen C."/>
            <person name="Yanf M."/>
            <person name="Daum C."/>
            <person name="Ng V."/>
            <person name="Clum A."/>
            <person name="Steindorff A."/>
            <person name="Ohm R."/>
            <person name="Martin F."/>
            <person name="Silar P."/>
            <person name="Natvig D."/>
            <person name="Lalanne C."/>
            <person name="Gautier V."/>
            <person name="Ament-Velasquez S.L."/>
            <person name="Kruys A."/>
            <person name="Hutchinson M.I."/>
            <person name="Powell A.J."/>
            <person name="Barry K."/>
            <person name="Miller A.N."/>
            <person name="Grigoriev I.V."/>
            <person name="Debuchy R."/>
            <person name="Gladieux P."/>
            <person name="Thoren M.H."/>
            <person name="Johannesson H."/>
        </authorList>
    </citation>
    <scope>NUCLEOTIDE SEQUENCE</scope>
    <source>
        <strain evidence="2">CBS 560.94</strain>
    </source>
</reference>
<proteinExistence type="predicted"/>
<feature type="transmembrane region" description="Helical" evidence="1">
    <location>
        <begin position="52"/>
        <end position="83"/>
    </location>
</feature>
<feature type="transmembrane region" description="Helical" evidence="1">
    <location>
        <begin position="12"/>
        <end position="40"/>
    </location>
</feature>
<accession>A0AAE0JB80</accession>
<dbReference type="GeneID" id="87862837"/>
<protein>
    <submittedName>
        <fullName evidence="2">Uncharacterized protein</fullName>
    </submittedName>
</protein>
<evidence type="ECO:0000313" key="3">
    <source>
        <dbReference type="Proteomes" id="UP001278500"/>
    </source>
</evidence>
<dbReference type="AlphaFoldDB" id="A0AAE0JB80"/>
<name>A0AAE0JB80_9PEZI</name>
<keyword evidence="1" id="KW-0812">Transmembrane</keyword>
<organism evidence="2 3">
    <name type="scientific">Neurospora tetraspora</name>
    <dbReference type="NCBI Taxonomy" id="94610"/>
    <lineage>
        <taxon>Eukaryota</taxon>
        <taxon>Fungi</taxon>
        <taxon>Dikarya</taxon>
        <taxon>Ascomycota</taxon>
        <taxon>Pezizomycotina</taxon>
        <taxon>Sordariomycetes</taxon>
        <taxon>Sordariomycetidae</taxon>
        <taxon>Sordariales</taxon>
        <taxon>Sordariaceae</taxon>
        <taxon>Neurospora</taxon>
    </lineage>
</organism>
<sequence length="123" mass="13496">MPLNFLRLRLRATWFSLGILGNNSWTFLGCLGCLGCLQVLELLGSLGHSWKALGRFFLIVLIVLDSWLTSWTLYSTLGCLGVLAKRLESSNQSPTQRDSTSAGGAVIKAVTQSHKQSQEVLLD</sequence>
<keyword evidence="1" id="KW-0472">Membrane</keyword>